<protein>
    <submittedName>
        <fullName evidence="6">DUF11 domain-containing protein</fullName>
    </submittedName>
</protein>
<evidence type="ECO:0000313" key="6">
    <source>
        <dbReference type="EMBL" id="MBO0952760.1"/>
    </source>
</evidence>
<name>A0ABS3JRX1_9BACT</name>
<dbReference type="InterPro" id="IPR015919">
    <property type="entry name" value="Cadherin-like_sf"/>
</dbReference>
<evidence type="ECO:0000256" key="2">
    <source>
        <dbReference type="ARBA" id="ARBA00022525"/>
    </source>
</evidence>
<evidence type="ECO:0000259" key="4">
    <source>
        <dbReference type="Pfam" id="PF01345"/>
    </source>
</evidence>
<dbReference type="NCBIfam" id="TIGR01451">
    <property type="entry name" value="B_ant_repeat"/>
    <property type="match status" value="1"/>
</dbReference>
<proteinExistence type="predicted"/>
<dbReference type="EMBL" id="JAFMYW010000013">
    <property type="protein sequence ID" value="MBO0952760.1"/>
    <property type="molecule type" value="Genomic_DNA"/>
</dbReference>
<feature type="domain" description="DUF11" evidence="4">
    <location>
        <begin position="67"/>
        <end position="182"/>
    </location>
</feature>
<gene>
    <name evidence="6" type="ORF">J2I46_29540</name>
</gene>
<dbReference type="Gene3D" id="2.60.40.10">
    <property type="entry name" value="Immunoglobulins"/>
    <property type="match status" value="2"/>
</dbReference>
<dbReference type="SUPFAM" id="SSF117074">
    <property type="entry name" value="Hypothetical protein PA1324"/>
    <property type="match status" value="1"/>
</dbReference>
<dbReference type="RefSeq" id="WP_207332711.1">
    <property type="nucleotide sequence ID" value="NZ_JAFMYW010000013.1"/>
</dbReference>
<dbReference type="InterPro" id="IPR033764">
    <property type="entry name" value="Sdr_B"/>
</dbReference>
<dbReference type="Pfam" id="PF05345">
    <property type="entry name" value="He_PIG"/>
    <property type="match status" value="1"/>
</dbReference>
<keyword evidence="3" id="KW-0732">Signal</keyword>
<reference evidence="6 7" key="1">
    <citation type="submission" date="2021-03" db="EMBL/GenBank/DDBJ databases">
        <title>Fibrella sp. HMF5405 genome sequencing and assembly.</title>
        <authorList>
            <person name="Kang H."/>
            <person name="Kim H."/>
            <person name="Bae S."/>
            <person name="Joh K."/>
        </authorList>
    </citation>
    <scope>NUCLEOTIDE SEQUENCE [LARGE SCALE GENOMIC DNA]</scope>
    <source>
        <strain evidence="6 7">HMF5405</strain>
    </source>
</reference>
<dbReference type="InterPro" id="IPR001434">
    <property type="entry name" value="OmcB-like_DUF11"/>
</dbReference>
<comment type="caution">
    <text evidence="6">The sequence shown here is derived from an EMBL/GenBank/DDBJ whole genome shotgun (WGS) entry which is preliminary data.</text>
</comment>
<keyword evidence="2" id="KW-0964">Secreted</keyword>
<comment type="subcellular location">
    <subcellularLocation>
        <location evidence="1">Secreted</location>
    </subcellularLocation>
</comment>
<dbReference type="Pfam" id="PF01345">
    <property type="entry name" value="DUF11"/>
    <property type="match status" value="2"/>
</dbReference>
<dbReference type="PANTHER" id="PTHR34819:SF3">
    <property type="entry name" value="CELL SURFACE PROTEIN"/>
    <property type="match status" value="1"/>
</dbReference>
<dbReference type="SUPFAM" id="SSF49313">
    <property type="entry name" value="Cadherin-like"/>
    <property type="match status" value="1"/>
</dbReference>
<sequence length="1810" mass="185092">MNQLHTRFYPDRIRQYITSGGAVLRCVPPRACTPAPTGRSAGFIYVLLALLGLFAASPSYKAQAQSLQVRKTVDRSSLNPDGILTYTIQYNCVSITNPCTNVVINDIIPPMYGVTLQPANGVYNSSLRQVTFSLGNLPAGTTGEVKISGNVSSAIPGGTVLPNSATITSGGSTTVSNTVSTTVNSVLSLDLNKQIQAVPSLGANRLMQGQEGYYDLYIGSSGNVAKTNLCLVDTLPMASKLRVKSINTGIMQNYDGNTVSIQYQTNLNTNWTTLPGSPFLVTAGLSIPVTLPANEYVTIVRWCLTNAFTPGANTSTGFRVYFDVAADAPLGPVTNCARATSDQINRSACVTATIEPPRTGAFISFDKVLVGSPSRTVGDTVTYQLVFTNGGAPSLPLDNPIVADVFKTDELQFVSWTYTSQYGATMPVFSSTTSGANTFLKWQLNESIPTGRSMTITLKAIVKNSSALTQKVNQGYIIADNIAGCPYRENVDTYDIDGDGNTTEMTCSNSVPITLQSLAKLTSEKLVKGQLDAGYSKYPAFGLTVPGGLADYRLRVSNEGNVPMTGIQVMDILPFIGDKGVLDTQDRLTQWRPNLAGPVTPPTGVTVYYSIESNPCRPELGYNPAGCTPANWSTAPPADITKVQSLGFDFGTIVLQPGDSLLLTWPMRAPTNAPTAGEIAWNSFGYVGTRTDNNQPLLPAEPIKVGIKVQPLTPAIYGDFVWLDTDKDGIQDPGELGISGVKVELYKDNGDGVANKTTDTFVGFTVTDGSGNYLFPNLAPGDYFAVFYPPSGYAVSPSLVGPDKTKDSEGIIAAVTSLSATEIDLTWDLGLYPSTTCDVKVANTTVSPCSYSGGVSRATVNVFVTWANPPAGQNITVTLAGASPQTINVTGGSTSPALVSFTIAADGAAHAITAGFNAGCQDAASILAPQPCAPAVCALGISNVLPGACTGTQREINATLSWSNGPVGEDIIVSWDGVAVDTIQVTNGLTSPQPTKFFVLGGTGTHTLEAHFSSNTACSASVSSLTVAACVLPCNLIATATPGTCNSATNQFAVTGTISLSNTSGGLATITDGTQSTTVNVPAAAASVAYSLSGLTSGTGSHTVTVSLPGCGTTTATYTAPASCTVGMALTATPGVCQSATNGYTLTGTLSLTNAPAGTATITDGVVSTTLAVSAGATSVSYSLTGLNSGTGSHTVTASLGGKTTSATYTAPASCTVGLSVVIGTPLCNTLTNNYTATGTVSLTNAPAGTLTLTDNGVTVGTVSVTAGQSSASFSVTGVSGSTPPSHTVVASLGTATASTSYATPASCTVCSLSLTTASLSAGQVGSPYSQTLTTTGGTAPLSYTVTGGSLPAGLSLNPATGVISGTPTASGTASFTVKVSDAKSCSAVAALSIVTSAVPVCSLTATATPGVCASATNTYTVTGTVSATNAAVNNASPQSLTISVGSVSTVVSLSGNGPASYTLTGLPSDGLVKTLTVLSSATACGMTSLTYAAPASCSISSTPQLSLEKLVDKSRAKVGDVLTYTLVLTNSGNVTANNVVVRDSTTSGLTYIANSATIPAGTTFTQGSPISTWLVGSLSGGQSLSLSFQARVDSTGILYNTASIPGDVATVCTSVPFRACAGDSYMFNLTAPLGRSSYQWLRNNVPLAGQTSNVLTVTEPGIYSLMVDNASGNCPDFSCCPFIVEEDTLPTFQAMAVPVTCAGSSPQTDGKLVLSGFNSAYTYQYSLGSTFNAGASLSGAAKAIPADGVLVSNLSNPVADQPYTVRVYNESGCYTDVTVVLKPTVCACPTDVCVPYVIRKSKRAGRTGN</sequence>
<evidence type="ECO:0000259" key="5">
    <source>
        <dbReference type="Pfam" id="PF17210"/>
    </source>
</evidence>
<dbReference type="InterPro" id="IPR047589">
    <property type="entry name" value="DUF11_rpt"/>
</dbReference>
<dbReference type="Gene3D" id="2.60.40.740">
    <property type="match status" value="1"/>
</dbReference>
<accession>A0ABS3JRX1</accession>
<evidence type="ECO:0000256" key="1">
    <source>
        <dbReference type="ARBA" id="ARBA00004613"/>
    </source>
</evidence>
<organism evidence="6 7">
    <name type="scientific">Fibrella forsythiae</name>
    <dbReference type="NCBI Taxonomy" id="2817061"/>
    <lineage>
        <taxon>Bacteria</taxon>
        <taxon>Pseudomonadati</taxon>
        <taxon>Bacteroidota</taxon>
        <taxon>Cytophagia</taxon>
        <taxon>Cytophagales</taxon>
        <taxon>Spirosomataceae</taxon>
        <taxon>Fibrella</taxon>
    </lineage>
</organism>
<dbReference type="Proteomes" id="UP000664628">
    <property type="component" value="Unassembled WGS sequence"/>
</dbReference>
<evidence type="ECO:0000256" key="3">
    <source>
        <dbReference type="ARBA" id="ARBA00022729"/>
    </source>
</evidence>
<dbReference type="Pfam" id="PF17210">
    <property type="entry name" value="SdrD_B"/>
    <property type="match status" value="1"/>
</dbReference>
<dbReference type="PANTHER" id="PTHR34819">
    <property type="entry name" value="LARGE CYSTEINE-RICH PERIPLASMIC PROTEIN OMCB"/>
    <property type="match status" value="1"/>
</dbReference>
<feature type="domain" description="DUF11" evidence="4">
    <location>
        <begin position="1506"/>
        <end position="1606"/>
    </location>
</feature>
<feature type="domain" description="SD-repeat containing protein B" evidence="5">
    <location>
        <begin position="718"/>
        <end position="831"/>
    </location>
</feature>
<dbReference type="InterPro" id="IPR013783">
    <property type="entry name" value="Ig-like_fold"/>
</dbReference>
<dbReference type="InterPro" id="IPR051172">
    <property type="entry name" value="Chlamydia_OmcB"/>
</dbReference>
<evidence type="ECO:0000313" key="7">
    <source>
        <dbReference type="Proteomes" id="UP000664628"/>
    </source>
</evidence>
<keyword evidence="7" id="KW-1185">Reference proteome</keyword>